<dbReference type="InterPro" id="IPR025519">
    <property type="entry name" value="DUF4407"/>
</dbReference>
<keyword evidence="1" id="KW-0175">Coiled coil</keyword>
<gene>
    <name evidence="3" type="ORF">OHU69_00285</name>
    <name evidence="4" type="ORF">OHU69_50385</name>
</gene>
<keyword evidence="2" id="KW-0472">Membrane</keyword>
<accession>A0AAU1UMG9</accession>
<feature type="coiled-coil region" evidence="1">
    <location>
        <begin position="219"/>
        <end position="246"/>
    </location>
</feature>
<feature type="transmembrane region" description="Helical" evidence="2">
    <location>
        <begin position="26"/>
        <end position="45"/>
    </location>
</feature>
<keyword evidence="2" id="KW-1133">Transmembrane helix</keyword>
<feature type="transmembrane region" description="Helical" evidence="2">
    <location>
        <begin position="158"/>
        <end position="178"/>
    </location>
</feature>
<feature type="transmembrane region" description="Helical" evidence="2">
    <location>
        <begin position="90"/>
        <end position="108"/>
    </location>
</feature>
<dbReference type="AlphaFoldDB" id="A0AAU1UMG9"/>
<dbReference type="Pfam" id="PF14362">
    <property type="entry name" value="DUF4407"/>
    <property type="match status" value="1"/>
</dbReference>
<protein>
    <submittedName>
        <fullName evidence="4">DUF4407 domain-containing protein</fullName>
    </submittedName>
</protein>
<name>A0AAU1UMG9_9ACTN</name>
<dbReference type="EMBL" id="CP108195">
    <property type="protein sequence ID" value="WTS18450.1"/>
    <property type="molecule type" value="Genomic_DNA"/>
</dbReference>
<feature type="transmembrane region" description="Helical" evidence="2">
    <location>
        <begin position="57"/>
        <end position="78"/>
    </location>
</feature>
<evidence type="ECO:0000256" key="1">
    <source>
        <dbReference type="SAM" id="Coils"/>
    </source>
</evidence>
<proteinExistence type="predicted"/>
<evidence type="ECO:0000256" key="2">
    <source>
        <dbReference type="SAM" id="Phobius"/>
    </source>
</evidence>
<evidence type="ECO:0000313" key="3">
    <source>
        <dbReference type="EMBL" id="WTS09723.1"/>
    </source>
</evidence>
<reference evidence="4" key="1">
    <citation type="submission" date="2022-10" db="EMBL/GenBank/DDBJ databases">
        <title>The complete genomes of actinobacterial strains from the NBC collection.</title>
        <authorList>
            <person name="Joergensen T.S."/>
            <person name="Alvarez Arevalo M."/>
            <person name="Sterndorff E.B."/>
            <person name="Faurdal D."/>
            <person name="Vuksanovic O."/>
            <person name="Mourched A.-S."/>
            <person name="Charusanti P."/>
            <person name="Shaw S."/>
            <person name="Blin K."/>
            <person name="Weber T."/>
        </authorList>
    </citation>
    <scope>NUCLEOTIDE SEQUENCE</scope>
    <source>
        <strain evidence="4">NBC_00119</strain>
    </source>
</reference>
<organism evidence="4">
    <name type="scientific">Streptomyces sp. NBC_00119</name>
    <dbReference type="NCBI Taxonomy" id="2975659"/>
    <lineage>
        <taxon>Bacteria</taxon>
        <taxon>Bacillati</taxon>
        <taxon>Actinomycetota</taxon>
        <taxon>Actinomycetes</taxon>
        <taxon>Kitasatosporales</taxon>
        <taxon>Streptomycetaceae</taxon>
        <taxon>Streptomyces</taxon>
    </lineage>
</organism>
<sequence>MGRWLRKSVGVDEDLLSWVPADRPKFTWLGAVVLSSAASSGFSLWAGLSNFSGLSGWLQLIIVLVWAVTSFNLECWLVASTAVGGLRRNLVRIGSSIVYGIVQAFFVSEMLLLKIFEPAIREQADTIGMTHHPLSLIDSEEALQALRSGNFTVDATIWLFRCLIFVTLMLPILVRLIGGGSAYDRLARLRMEHAERLLKQSMHVDTDVNQEVGRLTVQLLETEERLQGTEAKLQETERALANSERGRYAP</sequence>
<keyword evidence="2" id="KW-0812">Transmembrane</keyword>
<dbReference type="EMBL" id="CP108195">
    <property type="protein sequence ID" value="WTS09723.1"/>
    <property type="molecule type" value="Genomic_DNA"/>
</dbReference>
<evidence type="ECO:0000313" key="4">
    <source>
        <dbReference type="EMBL" id="WTS18450.1"/>
    </source>
</evidence>